<evidence type="ECO:0000313" key="1">
    <source>
        <dbReference type="EMBL" id="SPH27469.1"/>
    </source>
</evidence>
<dbReference type="RefSeq" id="WP_108830414.1">
    <property type="nucleotide sequence ID" value="NZ_OMOR01000003.1"/>
</dbReference>
<proteinExistence type="predicted"/>
<reference evidence="1 2" key="1">
    <citation type="submission" date="2018-03" db="EMBL/GenBank/DDBJ databases">
        <authorList>
            <person name="Keele B.F."/>
        </authorList>
    </citation>
    <scope>NUCLEOTIDE SEQUENCE [LARGE SCALE GENOMIC DNA]</scope>
    <source>
        <strain evidence="1 2">CECT 8599</strain>
    </source>
</reference>
<dbReference type="OrthoDB" id="8885382at2"/>
<sequence length="253" mass="28184">MFAITPAHEAGFEDYRRERFIEELALGSYDFIADDAPFLTKDQRLKGARFIYQSAENAGYETRGGCFFWLNMAVLFGSHFSSDPQFGIIAPRHGQTGGSRELADLSRVYTQVANYVSQVLGGPSNRIYNAAVAEFVTQMDDVHGLQDLTDAASVSARLSALYPQKQKSHGRVYLGKLDSGAYQAKALRLFQADDMRTVYFVAAMEMFFGHQFETDFFKPWIGAAIAECGPSGTDGPLDVRPLTKQVKLWVDNE</sequence>
<name>A0A2R8BPD7_9RHOB</name>
<dbReference type="AlphaFoldDB" id="A0A2R8BPD7"/>
<keyword evidence="2" id="KW-1185">Reference proteome</keyword>
<dbReference type="EMBL" id="OMOR01000003">
    <property type="protein sequence ID" value="SPH27469.1"/>
    <property type="molecule type" value="Genomic_DNA"/>
</dbReference>
<gene>
    <name evidence="1" type="ORF">ASD8599_03935</name>
</gene>
<protein>
    <submittedName>
        <fullName evidence="1">Uncharacterized protein</fullName>
    </submittedName>
</protein>
<dbReference type="Proteomes" id="UP000244880">
    <property type="component" value="Unassembled WGS sequence"/>
</dbReference>
<organism evidence="1 2">
    <name type="scientific">Ascidiaceihabitans donghaensis</name>
    <dbReference type="NCBI Taxonomy" id="1510460"/>
    <lineage>
        <taxon>Bacteria</taxon>
        <taxon>Pseudomonadati</taxon>
        <taxon>Pseudomonadota</taxon>
        <taxon>Alphaproteobacteria</taxon>
        <taxon>Rhodobacterales</taxon>
        <taxon>Paracoccaceae</taxon>
        <taxon>Ascidiaceihabitans</taxon>
    </lineage>
</organism>
<evidence type="ECO:0000313" key="2">
    <source>
        <dbReference type="Proteomes" id="UP000244880"/>
    </source>
</evidence>
<accession>A0A2R8BPD7</accession>